<sequence length="296" mass="31847">MSSAPRLFDRSAIASRRRRVIAAGDRDKAFLLDLVAEDITERLMTVTRDFPLALAIGGPTDALARALEAAPRVGRVVRADVFAAGPAGEHPADVVLDDEYLPFANERFDLIVSGLSLQFVNDLPGALVQIRRALKPDGLFLGVLAGGDSLTELRDALAAAEVEQTGGLSPRIAPMSEVRDMGGLLQRAGFALPVADQDRLTLRYATPFDLMRELKDMGASNALADRRRSLTSPGLMMRAAELYAERHGDPDGRVRATICLVSISGWAPHESQQKPLRPGSAKTRLADALGTSETKL</sequence>
<evidence type="ECO:0000256" key="2">
    <source>
        <dbReference type="ARBA" id="ARBA00022679"/>
    </source>
</evidence>
<keyword evidence="2 5" id="KW-0808">Transferase</keyword>
<evidence type="ECO:0000313" key="6">
    <source>
        <dbReference type="Proteomes" id="UP000223606"/>
    </source>
</evidence>
<dbReference type="GO" id="GO:0008757">
    <property type="term" value="F:S-adenosylmethionine-dependent methyltransferase activity"/>
    <property type="evidence" value="ECO:0007669"/>
    <property type="project" value="InterPro"/>
</dbReference>
<dbReference type="EMBL" id="LT960614">
    <property type="protein sequence ID" value="SON57344.1"/>
    <property type="molecule type" value="Genomic_DNA"/>
</dbReference>
<keyword evidence="1 5" id="KW-0489">Methyltransferase</keyword>
<evidence type="ECO:0000259" key="4">
    <source>
        <dbReference type="Pfam" id="PF08241"/>
    </source>
</evidence>
<dbReference type="AlphaFoldDB" id="A0A2C9DAI7"/>
<dbReference type="Pfam" id="PF08241">
    <property type="entry name" value="Methyltransf_11"/>
    <property type="match status" value="1"/>
</dbReference>
<dbReference type="GO" id="GO:0032259">
    <property type="term" value="P:methylation"/>
    <property type="evidence" value="ECO:0007669"/>
    <property type="project" value="UniProtKB-KW"/>
</dbReference>
<organism evidence="5 6">
    <name type="scientific">Hartmannibacter diazotrophicus</name>
    <dbReference type="NCBI Taxonomy" id="1482074"/>
    <lineage>
        <taxon>Bacteria</taxon>
        <taxon>Pseudomonadati</taxon>
        <taxon>Pseudomonadota</taxon>
        <taxon>Alphaproteobacteria</taxon>
        <taxon>Hyphomicrobiales</taxon>
        <taxon>Pleomorphomonadaceae</taxon>
        <taxon>Hartmannibacter</taxon>
    </lineage>
</organism>
<evidence type="ECO:0000313" key="5">
    <source>
        <dbReference type="EMBL" id="SON57344.1"/>
    </source>
</evidence>
<gene>
    <name evidence="5" type="primary">bioC_1</name>
    <name evidence="5" type="ORF">HDIA_3803</name>
</gene>
<dbReference type="GO" id="GO:0102130">
    <property type="term" value="F:malonyl-CoA methyltransferase activity"/>
    <property type="evidence" value="ECO:0007669"/>
    <property type="project" value="UniProtKB-EC"/>
</dbReference>
<dbReference type="InterPro" id="IPR029063">
    <property type="entry name" value="SAM-dependent_MTases_sf"/>
</dbReference>
<dbReference type="InterPro" id="IPR050602">
    <property type="entry name" value="Malonyl-ACP_OMT"/>
</dbReference>
<dbReference type="OrthoDB" id="9793723at2"/>
<keyword evidence="6" id="KW-1185">Reference proteome</keyword>
<accession>A0A2C9DAI7</accession>
<dbReference type="PANTHER" id="PTHR13090">
    <property type="entry name" value="ARGININE-HYDROXYLASE NDUFAF5, MITOCHONDRIAL"/>
    <property type="match status" value="1"/>
</dbReference>
<dbReference type="SUPFAM" id="SSF53335">
    <property type="entry name" value="S-adenosyl-L-methionine-dependent methyltransferases"/>
    <property type="match status" value="1"/>
</dbReference>
<protein>
    <submittedName>
        <fullName evidence="5">Malonyl-CoA O-methyltransferase BioC</fullName>
        <ecNumber evidence="5">2.1.1.197</ecNumber>
    </submittedName>
</protein>
<reference evidence="6" key="1">
    <citation type="submission" date="2017-09" db="EMBL/GenBank/DDBJ databases">
        <title>Genome sequence of Nannocystis excedens DSM 71.</title>
        <authorList>
            <person name="Blom J."/>
        </authorList>
    </citation>
    <scope>NUCLEOTIDE SEQUENCE [LARGE SCALE GENOMIC DNA]</scope>
    <source>
        <strain evidence="6">type strain: E19</strain>
    </source>
</reference>
<evidence type="ECO:0000256" key="1">
    <source>
        <dbReference type="ARBA" id="ARBA00022603"/>
    </source>
</evidence>
<name>A0A2C9DAI7_9HYPH</name>
<dbReference type="PANTHER" id="PTHR13090:SF1">
    <property type="entry name" value="ARGININE-HYDROXYLASE NDUFAF5, MITOCHONDRIAL"/>
    <property type="match status" value="1"/>
</dbReference>
<proteinExistence type="predicted"/>
<evidence type="ECO:0000256" key="3">
    <source>
        <dbReference type="SAM" id="MobiDB-lite"/>
    </source>
</evidence>
<dbReference type="RefSeq" id="WP_099557617.1">
    <property type="nucleotide sequence ID" value="NZ_LT960614.1"/>
</dbReference>
<dbReference type="Gene3D" id="3.40.50.150">
    <property type="entry name" value="Vaccinia Virus protein VP39"/>
    <property type="match status" value="1"/>
</dbReference>
<dbReference type="InterPro" id="IPR013216">
    <property type="entry name" value="Methyltransf_11"/>
</dbReference>
<dbReference type="Proteomes" id="UP000223606">
    <property type="component" value="Chromosome 1"/>
</dbReference>
<feature type="region of interest" description="Disordered" evidence="3">
    <location>
        <begin position="269"/>
        <end position="296"/>
    </location>
</feature>
<dbReference type="KEGG" id="hdi:HDIA_3803"/>
<dbReference type="CDD" id="cd02440">
    <property type="entry name" value="AdoMet_MTases"/>
    <property type="match status" value="1"/>
</dbReference>
<feature type="domain" description="Methyltransferase type 11" evidence="4">
    <location>
        <begin position="94"/>
        <end position="141"/>
    </location>
</feature>
<dbReference type="EC" id="2.1.1.197" evidence="5"/>